<comment type="caution">
    <text evidence="2">The sequence shown here is derived from an EMBL/GenBank/DDBJ whole genome shotgun (WGS) entry which is preliminary data.</text>
</comment>
<accession>A0ABS8EXZ2</accession>
<feature type="compositionally biased region" description="Basic and acidic residues" evidence="1">
    <location>
        <begin position="22"/>
        <end position="31"/>
    </location>
</feature>
<proteinExistence type="predicted"/>
<evidence type="ECO:0000313" key="2">
    <source>
        <dbReference type="EMBL" id="MCC2150071.1"/>
    </source>
</evidence>
<dbReference type="Proteomes" id="UP001299235">
    <property type="component" value="Unassembled WGS sequence"/>
</dbReference>
<dbReference type="EMBL" id="JAJEQE010000054">
    <property type="protein sequence ID" value="MCC2150071.1"/>
    <property type="molecule type" value="Genomic_DNA"/>
</dbReference>
<evidence type="ECO:0000256" key="1">
    <source>
        <dbReference type="SAM" id="MobiDB-lite"/>
    </source>
</evidence>
<protein>
    <submittedName>
        <fullName evidence="2">P27 family phage terminase small subunit</fullName>
    </submittedName>
</protein>
<reference evidence="2 3" key="1">
    <citation type="submission" date="2021-10" db="EMBL/GenBank/DDBJ databases">
        <title>Anaerobic single-cell dispensing facilitates the cultivation of human gut bacteria.</title>
        <authorList>
            <person name="Afrizal A."/>
        </authorList>
    </citation>
    <scope>NUCLEOTIDE SEQUENCE [LARGE SCALE GENOMIC DNA]</scope>
    <source>
        <strain evidence="2 3">CLA-AA-H246</strain>
    </source>
</reference>
<evidence type="ECO:0000313" key="3">
    <source>
        <dbReference type="Proteomes" id="UP001299235"/>
    </source>
</evidence>
<dbReference type="RefSeq" id="WP_248835923.1">
    <property type="nucleotide sequence ID" value="NZ_JAJEQE010000054.1"/>
</dbReference>
<feature type="region of interest" description="Disordered" evidence="1">
    <location>
        <begin position="1"/>
        <end position="31"/>
    </location>
</feature>
<name>A0ABS8EXZ2_9FIRM</name>
<keyword evidence="3" id="KW-1185">Reference proteome</keyword>
<organism evidence="2 3">
    <name type="scientific">Hominisplanchenecus faecis</name>
    <dbReference type="NCBI Taxonomy" id="2885351"/>
    <lineage>
        <taxon>Bacteria</taxon>
        <taxon>Bacillati</taxon>
        <taxon>Bacillota</taxon>
        <taxon>Clostridia</taxon>
        <taxon>Lachnospirales</taxon>
        <taxon>Lachnospiraceae</taxon>
        <taxon>Hominisplanchenecus</taxon>
    </lineage>
</organism>
<gene>
    <name evidence="2" type="ORF">LKD42_12615</name>
</gene>
<sequence>MARPSKPVSVIQMEKKSHRTKKELASRKRAEDQMLAGDKIRKFPEVRENRKASMEWDRITEILDRIDKNDRTYETVINRYCLMLAECRDMEKLKKTIEKSIKDLTKAFKEQVLAEVSPTEKAELLIYFTGQMYKMSATLIKYDREIEKKRAMLLAIEKESGMTLAAMLRTIPKEPEKAANPLLEALNSG</sequence>